<organism evidence="1 2">
    <name type="scientific">Sphaerobolus stellatus (strain SS14)</name>
    <dbReference type="NCBI Taxonomy" id="990650"/>
    <lineage>
        <taxon>Eukaryota</taxon>
        <taxon>Fungi</taxon>
        <taxon>Dikarya</taxon>
        <taxon>Basidiomycota</taxon>
        <taxon>Agaricomycotina</taxon>
        <taxon>Agaricomycetes</taxon>
        <taxon>Phallomycetidae</taxon>
        <taxon>Geastrales</taxon>
        <taxon>Sphaerobolaceae</taxon>
        <taxon>Sphaerobolus</taxon>
    </lineage>
</organism>
<gene>
    <name evidence="1" type="ORF">M422DRAFT_275941</name>
</gene>
<dbReference type="AlphaFoldDB" id="A0A0C9UE80"/>
<proteinExistence type="predicted"/>
<name>A0A0C9UE80_SPHS4</name>
<dbReference type="HOGENOM" id="CLU_671156_0_0_1"/>
<protein>
    <submittedName>
        <fullName evidence="1">Uncharacterized protein</fullName>
    </submittedName>
</protein>
<dbReference type="Proteomes" id="UP000054279">
    <property type="component" value="Unassembled WGS sequence"/>
</dbReference>
<sequence>MDVDVPQEHYHLNPASESHTLRERRALLFANPALWSPIPDDLPLLAPKGWLESSLIDWYILNQITSSDIPAKMTFIPCQIIADLIFYIQSHPGADAVPEEIKSKWENMIPPQQQTFLLQHPQITTHAAFGVQQGNHWFTVIFDDTFQSVYVFNRIFLNTQQEKKTRDNWTVWKGPQLWTLVADLMNWNPRPSPDNIRALSMRIDEIGIWPLKPNLSCSHVFREQMLYQILPSVKEAYQFWKANHNLNIPEVTHWNNDIVMDQTKHHFESGLENIKSIQDIMQSLARQRMACHSCTLTPPSQLGPTLEISFQSPSDLAGHQDQDLNFPIPDDGVDILTFKQKIIRIDPDFDDYNTGPTIQEIMGVPHHIKNFPIFNRTQLDPLSIWSLWTDYGYRIDNTFAQTFISQSPEQPEEHYLPINHQSGEHILPESLKRWDLTRRNNTREAISDICFLGMQELLELAGDIKSGNGFDLFIREMLYLQKMSQSTFL</sequence>
<dbReference type="EMBL" id="KN837665">
    <property type="protein sequence ID" value="KIJ23465.1"/>
    <property type="molecule type" value="Genomic_DNA"/>
</dbReference>
<reference evidence="1 2" key="1">
    <citation type="submission" date="2014-06" db="EMBL/GenBank/DDBJ databases">
        <title>Evolutionary Origins and Diversification of the Mycorrhizal Mutualists.</title>
        <authorList>
            <consortium name="DOE Joint Genome Institute"/>
            <consortium name="Mycorrhizal Genomics Consortium"/>
            <person name="Kohler A."/>
            <person name="Kuo A."/>
            <person name="Nagy L.G."/>
            <person name="Floudas D."/>
            <person name="Copeland A."/>
            <person name="Barry K.W."/>
            <person name="Cichocki N."/>
            <person name="Veneault-Fourrey C."/>
            <person name="LaButti K."/>
            <person name="Lindquist E.A."/>
            <person name="Lipzen A."/>
            <person name="Lundell T."/>
            <person name="Morin E."/>
            <person name="Murat C."/>
            <person name="Riley R."/>
            <person name="Ohm R."/>
            <person name="Sun H."/>
            <person name="Tunlid A."/>
            <person name="Henrissat B."/>
            <person name="Grigoriev I.V."/>
            <person name="Hibbett D.S."/>
            <person name="Martin F."/>
        </authorList>
    </citation>
    <scope>NUCLEOTIDE SEQUENCE [LARGE SCALE GENOMIC DNA]</scope>
    <source>
        <strain evidence="1 2">SS14</strain>
    </source>
</reference>
<keyword evidence="2" id="KW-1185">Reference proteome</keyword>
<evidence type="ECO:0000313" key="2">
    <source>
        <dbReference type="Proteomes" id="UP000054279"/>
    </source>
</evidence>
<evidence type="ECO:0000313" key="1">
    <source>
        <dbReference type="EMBL" id="KIJ23465.1"/>
    </source>
</evidence>
<accession>A0A0C9UE80</accession>